<evidence type="ECO:0000259" key="2">
    <source>
        <dbReference type="Pfam" id="PF00326"/>
    </source>
</evidence>
<protein>
    <submittedName>
        <fullName evidence="3">Atxe2 family lasso peptide isopeptidase</fullName>
    </submittedName>
</protein>
<dbReference type="AlphaFoldDB" id="A0A6G7ZK68"/>
<feature type="signal peptide" evidence="1">
    <location>
        <begin position="1"/>
        <end position="26"/>
    </location>
</feature>
<gene>
    <name evidence="3" type="ORF">G7078_00205</name>
</gene>
<dbReference type="InterPro" id="IPR029058">
    <property type="entry name" value="AB_hydrolase_fold"/>
</dbReference>
<dbReference type="SUPFAM" id="SSF53474">
    <property type="entry name" value="alpha/beta-Hydrolases"/>
    <property type="match status" value="1"/>
</dbReference>
<reference evidence="3 4" key="1">
    <citation type="submission" date="2020-03" db="EMBL/GenBank/DDBJ databases">
        <title>Sphingomonas sp. nov., isolated from fish.</title>
        <authorList>
            <person name="Hyun D.-W."/>
            <person name="Bae J.-W."/>
        </authorList>
    </citation>
    <scope>NUCLEOTIDE SEQUENCE [LARGE SCALE GENOMIC DNA]</scope>
    <source>
        <strain evidence="3 4">HDW15C</strain>
    </source>
</reference>
<evidence type="ECO:0000313" key="4">
    <source>
        <dbReference type="Proteomes" id="UP000502502"/>
    </source>
</evidence>
<dbReference type="InterPro" id="IPR011042">
    <property type="entry name" value="6-blade_b-propeller_TolB-like"/>
</dbReference>
<proteinExistence type="predicted"/>
<dbReference type="InterPro" id="IPR053536">
    <property type="entry name" value="Lasso_peptide_isopeptidase"/>
</dbReference>
<dbReference type="NCBIfam" id="NF033523">
    <property type="entry name" value="lasso_peptidase"/>
    <property type="match status" value="1"/>
</dbReference>
<dbReference type="KEGG" id="ssin:G7078_00205"/>
<evidence type="ECO:0000313" key="3">
    <source>
        <dbReference type="EMBL" id="QIL01371.1"/>
    </source>
</evidence>
<dbReference type="EMBL" id="CP049871">
    <property type="protein sequence ID" value="QIL01371.1"/>
    <property type="molecule type" value="Genomic_DNA"/>
</dbReference>
<name>A0A6G7ZK68_9SPHN</name>
<feature type="domain" description="Peptidase S9 prolyl oligopeptidase catalytic" evidence="2">
    <location>
        <begin position="485"/>
        <end position="645"/>
    </location>
</feature>
<dbReference type="Gene3D" id="3.40.50.1820">
    <property type="entry name" value="alpha/beta hydrolase"/>
    <property type="match status" value="1"/>
</dbReference>
<keyword evidence="4" id="KW-1185">Reference proteome</keyword>
<dbReference type="Gene3D" id="2.120.10.30">
    <property type="entry name" value="TolB, C-terminal domain"/>
    <property type="match status" value="1"/>
</dbReference>
<organism evidence="3 4">
    <name type="scientific">Sphingomonas sinipercae</name>
    <dbReference type="NCBI Taxonomy" id="2714944"/>
    <lineage>
        <taxon>Bacteria</taxon>
        <taxon>Pseudomonadati</taxon>
        <taxon>Pseudomonadota</taxon>
        <taxon>Alphaproteobacteria</taxon>
        <taxon>Sphingomonadales</taxon>
        <taxon>Sphingomonadaceae</taxon>
        <taxon>Sphingomonas</taxon>
    </lineage>
</organism>
<keyword evidence="1" id="KW-0732">Signal</keyword>
<sequence>MKPRRARLRLALLAVAAAASASGANATITARQLVEMASISGPAISPDGQWVAFRIDRPDVGTNTVQLDWYVAPMRSSGQPRRVASGGRAIWSGAGVLVSEKPQWSPNSASFYFRRLDPGGGVQVWRADLAQGRAVKITNDPADVTRFALGGTGQSLVYEVDGADRAEIIAAEEREYASGIHIDKAIDVAQGLYRAAEINGRLASERLHGAWFGRTNVLGDRPPRVRRIALNSAKAVGQAVPGPFEAAQAPADPQDHDLATSESGAIAFLRGWGAASELRWAASRAAAEKSVACADPACAKATALSWRPGTPEVIFSSVGGDRVQGLFAWDTERNRVRPIFKAATLTNEDREGCAIGRDSAACVISSGSEAPRLEKVDLSTGSSTRLFDPNRALTSSLTVRARWVSWKLADGRTAWGQYLAPAASKPLPLLINYYDCTGFLKGGTGDQWPFHLFAQDGIAVLCIQPLPGGGNNVEEYKTGLAATRAAIRHLAGTGLIDPARVGMSGLSFGSEVAVWTAMKSDLLAAVSIASPTLDPATYFYFNALPGRDFPQMIESSWGLKDPEKAPEGWKEISAAMNVEKMDAPLLIQTPEQEYRYNMRLYTRMLNGGRAADMYVFPHERHIVAQPQHRLAIYDRNVDWFRFWLQGFEDPSPTKAEQYRRWRSLRQSHCRTVQRKLSFC</sequence>
<dbReference type="InterPro" id="IPR001375">
    <property type="entry name" value="Peptidase_S9_cat"/>
</dbReference>
<dbReference type="SUPFAM" id="SSF82171">
    <property type="entry name" value="DPP6 N-terminal domain-like"/>
    <property type="match status" value="1"/>
</dbReference>
<feature type="chain" id="PRO_5026303266" evidence="1">
    <location>
        <begin position="27"/>
        <end position="679"/>
    </location>
</feature>
<dbReference type="Proteomes" id="UP000502502">
    <property type="component" value="Chromosome"/>
</dbReference>
<dbReference type="GO" id="GO:0008236">
    <property type="term" value="F:serine-type peptidase activity"/>
    <property type="evidence" value="ECO:0007669"/>
    <property type="project" value="InterPro"/>
</dbReference>
<dbReference type="RefSeq" id="WP_166091804.1">
    <property type="nucleotide sequence ID" value="NZ_CP049871.1"/>
</dbReference>
<dbReference type="Pfam" id="PF00326">
    <property type="entry name" value="Peptidase_S9"/>
    <property type="match status" value="1"/>
</dbReference>
<evidence type="ECO:0000256" key="1">
    <source>
        <dbReference type="SAM" id="SignalP"/>
    </source>
</evidence>
<accession>A0A6G7ZK68</accession>
<dbReference type="GO" id="GO:0006508">
    <property type="term" value="P:proteolysis"/>
    <property type="evidence" value="ECO:0007669"/>
    <property type="project" value="InterPro"/>
</dbReference>